<sequence length="101" mass="10753">MPATKTLTIESLIAEYADGIAFAAEEQPATTVDGFAAQLRDSVRTFELAGINGTDELEDAATYLVDAASSTDLAEQAVLLKKAAKNLAYAHDMVSELRDMV</sequence>
<dbReference type="EMBL" id="JAAGME010001046">
    <property type="protein sequence ID" value="NEB70282.1"/>
    <property type="molecule type" value="Genomic_DNA"/>
</dbReference>
<evidence type="ECO:0000313" key="1">
    <source>
        <dbReference type="EMBL" id="NEB70282.1"/>
    </source>
</evidence>
<name>A0A6N9VFN5_STRMI</name>
<evidence type="ECO:0000313" key="2">
    <source>
        <dbReference type="Proteomes" id="UP000471648"/>
    </source>
</evidence>
<protein>
    <submittedName>
        <fullName evidence="1">Uncharacterized protein</fullName>
    </submittedName>
</protein>
<dbReference type="Proteomes" id="UP000471648">
    <property type="component" value="Unassembled WGS sequence"/>
</dbReference>
<reference evidence="1 2" key="1">
    <citation type="submission" date="2020-01" db="EMBL/GenBank/DDBJ databases">
        <title>Insect and environment-associated Actinomycetes.</title>
        <authorList>
            <person name="Currrie C."/>
            <person name="Chevrette M."/>
            <person name="Carlson C."/>
            <person name="Stubbendieck R."/>
            <person name="Wendt-Pienkowski E."/>
        </authorList>
    </citation>
    <scope>NUCLEOTIDE SEQUENCE [LARGE SCALE GENOMIC DNA]</scope>
    <source>
        <strain evidence="1 2">SID14438</strain>
    </source>
</reference>
<proteinExistence type="predicted"/>
<organism evidence="1 2">
    <name type="scientific">Streptomyces microflavus</name>
    <name type="common">Streptomyces lipmanii</name>
    <dbReference type="NCBI Taxonomy" id="1919"/>
    <lineage>
        <taxon>Bacteria</taxon>
        <taxon>Bacillati</taxon>
        <taxon>Actinomycetota</taxon>
        <taxon>Actinomycetes</taxon>
        <taxon>Kitasatosporales</taxon>
        <taxon>Streptomycetaceae</taxon>
        <taxon>Streptomyces</taxon>
    </lineage>
</organism>
<dbReference type="RefSeq" id="WP_164358171.1">
    <property type="nucleotide sequence ID" value="NZ_JAAGME010001046.1"/>
</dbReference>
<gene>
    <name evidence="1" type="ORF">G3I39_24975</name>
</gene>
<accession>A0A6N9VFN5</accession>
<dbReference type="AlphaFoldDB" id="A0A6N9VFN5"/>
<comment type="caution">
    <text evidence="1">The sequence shown here is derived from an EMBL/GenBank/DDBJ whole genome shotgun (WGS) entry which is preliminary data.</text>
</comment>